<accession>A0A4Z1PHV2</accession>
<dbReference type="STRING" id="86259.A0A4Z1PHV2"/>
<name>A0A4Z1PHV2_9PEZI</name>
<dbReference type="AlphaFoldDB" id="A0A4Z1PHV2"/>
<reference evidence="2 3" key="1">
    <citation type="submission" date="2019-04" db="EMBL/GenBank/DDBJ databases">
        <title>High contiguity whole genome sequence and gene annotation resource for two Venturia nashicola isolates.</title>
        <authorList>
            <person name="Prokchorchik M."/>
            <person name="Won K."/>
            <person name="Lee Y."/>
            <person name="Choi E.D."/>
            <person name="Segonzac C."/>
            <person name="Sohn K.H."/>
        </authorList>
    </citation>
    <scope>NUCLEOTIDE SEQUENCE [LARGE SCALE GENOMIC DNA]</scope>
    <source>
        <strain evidence="2 3">PRI2</strain>
    </source>
</reference>
<organism evidence="2 3">
    <name type="scientific">Venturia nashicola</name>
    <dbReference type="NCBI Taxonomy" id="86259"/>
    <lineage>
        <taxon>Eukaryota</taxon>
        <taxon>Fungi</taxon>
        <taxon>Dikarya</taxon>
        <taxon>Ascomycota</taxon>
        <taxon>Pezizomycotina</taxon>
        <taxon>Dothideomycetes</taxon>
        <taxon>Pleosporomycetidae</taxon>
        <taxon>Venturiales</taxon>
        <taxon>Venturiaceae</taxon>
        <taxon>Venturia</taxon>
    </lineage>
</organism>
<protein>
    <submittedName>
        <fullName evidence="2">Uncharacterized protein</fullName>
    </submittedName>
</protein>
<comment type="caution">
    <text evidence="2">The sequence shown here is derived from an EMBL/GenBank/DDBJ whole genome shotgun (WGS) entry which is preliminary data.</text>
</comment>
<dbReference type="Proteomes" id="UP000298493">
    <property type="component" value="Unassembled WGS sequence"/>
</dbReference>
<proteinExistence type="predicted"/>
<dbReference type="PANTHER" id="PTHR39398:SF1">
    <property type="entry name" value="CSN8_PSMD8_EIF3K DOMAIN-CONTAINING PROTEIN"/>
    <property type="match status" value="1"/>
</dbReference>
<dbReference type="PANTHER" id="PTHR39398">
    <property type="entry name" value="YALI0F14311P"/>
    <property type="match status" value="1"/>
</dbReference>
<evidence type="ECO:0000313" key="2">
    <source>
        <dbReference type="EMBL" id="TID25086.1"/>
    </source>
</evidence>
<evidence type="ECO:0000313" key="3">
    <source>
        <dbReference type="Proteomes" id="UP000298493"/>
    </source>
</evidence>
<dbReference type="EMBL" id="SNSC02000004">
    <property type="protein sequence ID" value="TID25086.1"/>
    <property type="molecule type" value="Genomic_DNA"/>
</dbReference>
<gene>
    <name evidence="2" type="ORF">E6O75_ATG04291</name>
</gene>
<keyword evidence="3" id="KW-1185">Reference proteome</keyword>
<sequence>MSQPYRPPARRGASGAWNTAKSRLKPAPSDPLSTFGLPSKGETRLNDSKAQESFYNKIVERYMKFCGASGDALTAQFAALSVSNGRQSTFLCKKPTSKEGDVTAGDGNGGEVTALPTPTSAKPPSPELTLILSAMRKLREAIVATRRRDNFAQRAYIFIIHAALLVQAWESYVPALHYLLEEIHLETPLSVPELNEFVNYHILDLACRLGDYHAAFCVRYQYGTRDRRVDAVLKSLVRDDWVSFWRVRRRVDGHQRALLGFAEEGVRLHALKCLAKTYFTVEKAFVERSGDREWAELVKGGVGWELVEGDRVVIRRPKVG</sequence>
<evidence type="ECO:0000256" key="1">
    <source>
        <dbReference type="SAM" id="MobiDB-lite"/>
    </source>
</evidence>
<feature type="region of interest" description="Disordered" evidence="1">
    <location>
        <begin position="1"/>
        <end position="44"/>
    </location>
</feature>